<feature type="signal peptide" evidence="2">
    <location>
        <begin position="1"/>
        <end position="28"/>
    </location>
</feature>
<dbReference type="SUPFAM" id="SSF53850">
    <property type="entry name" value="Periplasmic binding protein-like II"/>
    <property type="match status" value="1"/>
</dbReference>
<dbReference type="PIRSF" id="PIRSF017082">
    <property type="entry name" value="YflP"/>
    <property type="match status" value="1"/>
</dbReference>
<dbReference type="PANTHER" id="PTHR42928">
    <property type="entry name" value="TRICARBOXYLATE-BINDING PROTEIN"/>
    <property type="match status" value="1"/>
</dbReference>
<evidence type="ECO:0000256" key="1">
    <source>
        <dbReference type="ARBA" id="ARBA00006987"/>
    </source>
</evidence>
<evidence type="ECO:0000313" key="3">
    <source>
        <dbReference type="EMBL" id="CAA2110328.1"/>
    </source>
</evidence>
<reference evidence="3" key="1">
    <citation type="submission" date="2019-12" db="EMBL/GenBank/DDBJ databases">
        <authorList>
            <person name="Cremers G."/>
        </authorList>
    </citation>
    <scope>NUCLEOTIDE SEQUENCE</scope>
    <source>
        <strain evidence="3">Vvax</strain>
    </source>
</reference>
<dbReference type="EMBL" id="LR743508">
    <property type="protein sequence ID" value="CAA2110328.1"/>
    <property type="molecule type" value="Genomic_DNA"/>
</dbReference>
<protein>
    <recommendedName>
        <fullName evidence="4">MFS transporter</fullName>
    </recommendedName>
</protein>
<dbReference type="CDD" id="cd13578">
    <property type="entry name" value="PBP2_Bug27"/>
    <property type="match status" value="1"/>
</dbReference>
<evidence type="ECO:0000256" key="2">
    <source>
        <dbReference type="SAM" id="SignalP"/>
    </source>
</evidence>
<organism evidence="3">
    <name type="scientific">Variovorax paradoxus</name>
    <dbReference type="NCBI Taxonomy" id="34073"/>
    <lineage>
        <taxon>Bacteria</taxon>
        <taxon>Pseudomonadati</taxon>
        <taxon>Pseudomonadota</taxon>
        <taxon>Betaproteobacteria</taxon>
        <taxon>Burkholderiales</taxon>
        <taxon>Comamonadaceae</taxon>
        <taxon>Variovorax</taxon>
    </lineage>
</organism>
<gene>
    <name evidence="3" type="ORF">VVAX_06575</name>
</gene>
<dbReference type="Gene3D" id="3.40.190.10">
    <property type="entry name" value="Periplasmic binding protein-like II"/>
    <property type="match status" value="1"/>
</dbReference>
<dbReference type="InterPro" id="IPR005064">
    <property type="entry name" value="BUG"/>
</dbReference>
<dbReference type="RefSeq" id="WP_339094767.1">
    <property type="nucleotide sequence ID" value="NZ_LR743508.1"/>
</dbReference>
<dbReference type="InterPro" id="IPR042100">
    <property type="entry name" value="Bug_dom1"/>
</dbReference>
<keyword evidence="2" id="KW-0732">Signal</keyword>
<feature type="chain" id="PRO_5025405068" description="MFS transporter" evidence="2">
    <location>
        <begin position="29"/>
        <end position="330"/>
    </location>
</feature>
<comment type="similarity">
    <text evidence="1">Belongs to the UPF0065 (bug) family.</text>
</comment>
<accession>A0A679JML0</accession>
<dbReference type="AlphaFoldDB" id="A0A679JML0"/>
<dbReference type="Pfam" id="PF03401">
    <property type="entry name" value="TctC"/>
    <property type="match status" value="1"/>
</dbReference>
<evidence type="ECO:0008006" key="4">
    <source>
        <dbReference type="Google" id="ProtNLM"/>
    </source>
</evidence>
<proteinExistence type="inferred from homology"/>
<sequence length="330" mass="34840">MWKKESVRGFAAVALAALSLGQGAAARAEDASGYPSRPVTIVVPFGPGGSADVYARVLAEKLGRETGKSFIVENRPGAGAVIGTQFVAKAPPDGYTLLMMSNTQTVNESLLRQKPYELMRDFVAVAPVNEAPLVLVVRSGLAPKTLPELVRQAKAAPGKLNYASSGTGTPYHMAGELFKSMAGIDVVHIPYKSSGGARTDVLGGQVDMMFDAVSTMTDLIATGKVRALATTGKARSGVMPDVPTMAELGLPDYTATLWLGILAPKGTPQPIVDSLNQKIAKVVQDPATRALWARSGIDGMTMSPAAFTQYLNQDIAKWRKIVESAHITVD</sequence>
<dbReference type="Gene3D" id="3.40.190.150">
    <property type="entry name" value="Bordetella uptake gene, domain 1"/>
    <property type="match status" value="1"/>
</dbReference>
<dbReference type="PANTHER" id="PTHR42928:SF5">
    <property type="entry name" value="BLR1237 PROTEIN"/>
    <property type="match status" value="1"/>
</dbReference>
<name>A0A679JML0_VARPD</name>